<keyword evidence="2" id="KW-1185">Reference proteome</keyword>
<evidence type="ECO:0000313" key="2">
    <source>
        <dbReference type="Proteomes" id="UP001596067"/>
    </source>
</evidence>
<organism evidence="1 2">
    <name type="scientific">Kitasatospora aburaviensis</name>
    <dbReference type="NCBI Taxonomy" id="67265"/>
    <lineage>
        <taxon>Bacteria</taxon>
        <taxon>Bacillati</taxon>
        <taxon>Actinomycetota</taxon>
        <taxon>Actinomycetes</taxon>
        <taxon>Kitasatosporales</taxon>
        <taxon>Streptomycetaceae</taxon>
        <taxon>Kitasatospora</taxon>
    </lineage>
</organism>
<evidence type="ECO:0000313" key="1">
    <source>
        <dbReference type="EMBL" id="MFC5887380.1"/>
    </source>
</evidence>
<name>A0ABW1F0H8_9ACTN</name>
<dbReference type="RefSeq" id="WP_345328699.1">
    <property type="nucleotide sequence ID" value="NZ_BAAAVH010000056.1"/>
</dbReference>
<protein>
    <submittedName>
        <fullName evidence="1">Uncharacterized protein</fullName>
    </submittedName>
</protein>
<proteinExistence type="predicted"/>
<dbReference type="EMBL" id="JBHSOD010000026">
    <property type="protein sequence ID" value="MFC5887380.1"/>
    <property type="molecule type" value="Genomic_DNA"/>
</dbReference>
<dbReference type="Proteomes" id="UP001596067">
    <property type="component" value="Unassembled WGS sequence"/>
</dbReference>
<reference evidence="2" key="1">
    <citation type="journal article" date="2019" name="Int. J. Syst. Evol. Microbiol.">
        <title>The Global Catalogue of Microorganisms (GCM) 10K type strain sequencing project: providing services to taxonomists for standard genome sequencing and annotation.</title>
        <authorList>
            <consortium name="The Broad Institute Genomics Platform"/>
            <consortium name="The Broad Institute Genome Sequencing Center for Infectious Disease"/>
            <person name="Wu L."/>
            <person name="Ma J."/>
        </authorList>
    </citation>
    <scope>NUCLEOTIDE SEQUENCE [LARGE SCALE GENOMIC DNA]</scope>
    <source>
        <strain evidence="2">CGMCC 4.1469</strain>
    </source>
</reference>
<sequence>MALHIHQHQVFSDGYSSESSPKIEIAWRAGQGVARNQAWEIDRAFHATCVYSQLLRFRRTELERDDLTETERAGFRSAYGEGLPAARYLMRELELLGKHFTPHGAELLAGLRQQLGQL</sequence>
<gene>
    <name evidence="1" type="ORF">ACFP0N_20630</name>
</gene>
<comment type="caution">
    <text evidence="1">The sequence shown here is derived from an EMBL/GenBank/DDBJ whole genome shotgun (WGS) entry which is preliminary data.</text>
</comment>
<accession>A0ABW1F0H8</accession>